<accession>A0A9D4AF93</accession>
<dbReference type="GO" id="GO:0005737">
    <property type="term" value="C:cytoplasm"/>
    <property type="evidence" value="ECO:0007669"/>
    <property type="project" value="TreeGrafter"/>
</dbReference>
<evidence type="ECO:0000313" key="2">
    <source>
        <dbReference type="EMBL" id="KAH1114059.1"/>
    </source>
</evidence>
<dbReference type="InterPro" id="IPR018203">
    <property type="entry name" value="GDP_dissociation_inhibitor"/>
</dbReference>
<dbReference type="EMBL" id="JAIQCV010000003">
    <property type="protein sequence ID" value="KAH1114059.1"/>
    <property type="molecule type" value="Genomic_DNA"/>
</dbReference>
<dbReference type="GO" id="GO:0007264">
    <property type="term" value="P:small GTPase-mediated signal transduction"/>
    <property type="evidence" value="ECO:0007669"/>
    <property type="project" value="InterPro"/>
</dbReference>
<dbReference type="Gene3D" id="3.50.50.60">
    <property type="entry name" value="FAD/NAD(P)-binding domain"/>
    <property type="match status" value="1"/>
</dbReference>
<dbReference type="Proteomes" id="UP000828251">
    <property type="component" value="Unassembled WGS sequence"/>
</dbReference>
<dbReference type="OrthoDB" id="9446342at2759"/>
<proteinExistence type="inferred from homology"/>
<dbReference type="PANTHER" id="PTHR11787">
    <property type="entry name" value="RAB GDP-DISSOCIATION INHIBITOR"/>
    <property type="match status" value="1"/>
</dbReference>
<dbReference type="Pfam" id="PF00996">
    <property type="entry name" value="GDI"/>
    <property type="match status" value="1"/>
</dbReference>
<protein>
    <recommendedName>
        <fullName evidence="4">Rab GDP dissociation inhibitor</fullName>
    </recommendedName>
</protein>
<evidence type="ECO:0008006" key="4">
    <source>
        <dbReference type="Google" id="ProtNLM"/>
    </source>
</evidence>
<dbReference type="GO" id="GO:0005093">
    <property type="term" value="F:Rab GDP-dissociation inhibitor activity"/>
    <property type="evidence" value="ECO:0007669"/>
    <property type="project" value="TreeGrafter"/>
</dbReference>
<dbReference type="PRINTS" id="PR00891">
    <property type="entry name" value="RABGDIREP"/>
</dbReference>
<name>A0A9D4AF93_9ROSI</name>
<dbReference type="GO" id="GO:0016192">
    <property type="term" value="P:vesicle-mediated transport"/>
    <property type="evidence" value="ECO:0007669"/>
    <property type="project" value="TreeGrafter"/>
</dbReference>
<gene>
    <name evidence="2" type="ORF">J1N35_007437</name>
</gene>
<dbReference type="AlphaFoldDB" id="A0A9D4AF93"/>
<dbReference type="InterPro" id="IPR036188">
    <property type="entry name" value="FAD/NAD-bd_sf"/>
</dbReference>
<reference evidence="2 3" key="1">
    <citation type="journal article" date="2021" name="Plant Biotechnol. J.">
        <title>Multi-omics assisted identification of the key and species-specific regulatory components of drought-tolerant mechanisms in Gossypium stocksii.</title>
        <authorList>
            <person name="Yu D."/>
            <person name="Ke L."/>
            <person name="Zhang D."/>
            <person name="Wu Y."/>
            <person name="Sun Y."/>
            <person name="Mei J."/>
            <person name="Sun J."/>
            <person name="Sun Y."/>
        </authorList>
    </citation>
    <scope>NUCLEOTIDE SEQUENCE [LARGE SCALE GENOMIC DNA]</scope>
    <source>
        <strain evidence="3">cv. E1</strain>
        <tissue evidence="2">Leaf</tissue>
    </source>
</reference>
<comment type="caution">
    <text evidence="2">The sequence shown here is derived from an EMBL/GenBank/DDBJ whole genome shotgun (WGS) entry which is preliminary data.</text>
</comment>
<comment type="similarity">
    <text evidence="1">Belongs to the Rab GDI family.</text>
</comment>
<evidence type="ECO:0000313" key="3">
    <source>
        <dbReference type="Proteomes" id="UP000828251"/>
    </source>
</evidence>
<sequence>MDGARSPSLGFASAIVVMLDVMSRWLGGVGRILEDVVSKQHYRQLTVSHDAVVLGTALNERILSSLLSVHRLKVLHMDRNEYYGGEPASLNPIQVPFSA</sequence>
<dbReference type="PANTHER" id="PTHR11787:SF8">
    <property type="entry name" value="RAB GDP DISSOCIATION INHIBITOR"/>
    <property type="match status" value="1"/>
</dbReference>
<keyword evidence="3" id="KW-1185">Reference proteome</keyword>
<evidence type="ECO:0000256" key="1">
    <source>
        <dbReference type="ARBA" id="ARBA00005593"/>
    </source>
</evidence>
<organism evidence="2 3">
    <name type="scientific">Gossypium stocksii</name>
    <dbReference type="NCBI Taxonomy" id="47602"/>
    <lineage>
        <taxon>Eukaryota</taxon>
        <taxon>Viridiplantae</taxon>
        <taxon>Streptophyta</taxon>
        <taxon>Embryophyta</taxon>
        <taxon>Tracheophyta</taxon>
        <taxon>Spermatophyta</taxon>
        <taxon>Magnoliopsida</taxon>
        <taxon>eudicotyledons</taxon>
        <taxon>Gunneridae</taxon>
        <taxon>Pentapetalae</taxon>
        <taxon>rosids</taxon>
        <taxon>malvids</taxon>
        <taxon>Malvales</taxon>
        <taxon>Malvaceae</taxon>
        <taxon>Malvoideae</taxon>
        <taxon>Gossypium</taxon>
    </lineage>
</organism>